<comment type="similarity">
    <text evidence="1">Belongs to the UDP-glycosyltransferase family.</text>
</comment>
<dbReference type="EC" id="2.4.1.17" evidence="2"/>
<evidence type="ECO:0000313" key="8">
    <source>
        <dbReference type="Proteomes" id="UP001328107"/>
    </source>
</evidence>
<evidence type="ECO:0000256" key="5">
    <source>
        <dbReference type="ARBA" id="ARBA00022729"/>
    </source>
</evidence>
<keyword evidence="8" id="KW-1185">Reference proteome</keyword>
<evidence type="ECO:0000256" key="6">
    <source>
        <dbReference type="ARBA" id="ARBA00047475"/>
    </source>
</evidence>
<dbReference type="SUPFAM" id="SSF53756">
    <property type="entry name" value="UDP-Glycosyltransferase/glycogen phosphorylase"/>
    <property type="match status" value="1"/>
</dbReference>
<protein>
    <recommendedName>
        <fullName evidence="2">glucuronosyltransferase</fullName>
        <ecNumber evidence="2">2.4.1.17</ecNumber>
    </recommendedName>
</protein>
<proteinExistence type="inferred from homology"/>
<evidence type="ECO:0000256" key="3">
    <source>
        <dbReference type="ARBA" id="ARBA00022676"/>
    </source>
</evidence>
<gene>
    <name evidence="7" type="ORF">PMAYCL1PPCAC_03484</name>
</gene>
<evidence type="ECO:0000256" key="4">
    <source>
        <dbReference type="ARBA" id="ARBA00022679"/>
    </source>
</evidence>
<dbReference type="InterPro" id="IPR050271">
    <property type="entry name" value="UDP-glycosyltransferase"/>
</dbReference>
<reference evidence="8" key="1">
    <citation type="submission" date="2022-10" db="EMBL/GenBank/DDBJ databases">
        <title>Genome assembly of Pristionchus species.</title>
        <authorList>
            <person name="Yoshida K."/>
            <person name="Sommer R.J."/>
        </authorList>
    </citation>
    <scope>NUCLEOTIDE SEQUENCE [LARGE SCALE GENOMIC DNA]</scope>
    <source>
        <strain evidence="8">RS5460</strain>
    </source>
</reference>
<dbReference type="InterPro" id="IPR002213">
    <property type="entry name" value="UDP_glucos_trans"/>
</dbReference>
<comment type="caution">
    <text evidence="7">The sequence shown here is derived from an EMBL/GenBank/DDBJ whole genome shotgun (WGS) entry which is preliminary data.</text>
</comment>
<organism evidence="7 8">
    <name type="scientific">Pristionchus mayeri</name>
    <dbReference type="NCBI Taxonomy" id="1317129"/>
    <lineage>
        <taxon>Eukaryota</taxon>
        <taxon>Metazoa</taxon>
        <taxon>Ecdysozoa</taxon>
        <taxon>Nematoda</taxon>
        <taxon>Chromadorea</taxon>
        <taxon>Rhabditida</taxon>
        <taxon>Rhabditina</taxon>
        <taxon>Diplogasteromorpha</taxon>
        <taxon>Diplogasteroidea</taxon>
        <taxon>Neodiplogasteridae</taxon>
        <taxon>Pristionchus</taxon>
    </lineage>
</organism>
<name>A0AAN5C8Z6_9BILA</name>
<evidence type="ECO:0000256" key="1">
    <source>
        <dbReference type="ARBA" id="ARBA00009995"/>
    </source>
</evidence>
<dbReference type="AlphaFoldDB" id="A0AAN5C8Z6"/>
<feature type="non-terminal residue" evidence="7">
    <location>
        <position position="1"/>
    </location>
</feature>
<dbReference type="PANTHER" id="PTHR48043:SF23">
    <property type="entry name" value="UDP-GLUCURONOSYLTRANSFERASE"/>
    <property type="match status" value="1"/>
</dbReference>
<accession>A0AAN5C8Z6</accession>
<keyword evidence="5" id="KW-0732">Signal</keyword>
<dbReference type="Pfam" id="PF00201">
    <property type="entry name" value="UDPGT"/>
    <property type="match status" value="1"/>
</dbReference>
<keyword evidence="3" id="KW-0328">Glycosyltransferase</keyword>
<sequence length="75" mass="9128">EDLAREGPLEEAIREILSNDRYRQQAKKIQRMVEGRPFPMKEVFVRNMEFLAKHGPLRHLDHFGRHLNFFQYYLI</sequence>
<comment type="catalytic activity">
    <reaction evidence="6">
        <text>glucuronate acceptor + UDP-alpha-D-glucuronate = acceptor beta-D-glucuronoside + UDP + H(+)</text>
        <dbReference type="Rhea" id="RHEA:21032"/>
        <dbReference type="ChEBI" id="CHEBI:15378"/>
        <dbReference type="ChEBI" id="CHEBI:58052"/>
        <dbReference type="ChEBI" id="CHEBI:58223"/>
        <dbReference type="ChEBI" id="CHEBI:132367"/>
        <dbReference type="ChEBI" id="CHEBI:132368"/>
        <dbReference type="EC" id="2.4.1.17"/>
    </reaction>
</comment>
<dbReference type="GO" id="GO:0015020">
    <property type="term" value="F:glucuronosyltransferase activity"/>
    <property type="evidence" value="ECO:0007669"/>
    <property type="project" value="UniProtKB-EC"/>
</dbReference>
<dbReference type="Proteomes" id="UP001328107">
    <property type="component" value="Unassembled WGS sequence"/>
</dbReference>
<evidence type="ECO:0000313" key="7">
    <source>
        <dbReference type="EMBL" id="GMR33289.1"/>
    </source>
</evidence>
<dbReference type="PANTHER" id="PTHR48043">
    <property type="entry name" value="EG:EG0003.4 PROTEIN-RELATED"/>
    <property type="match status" value="1"/>
</dbReference>
<evidence type="ECO:0000256" key="2">
    <source>
        <dbReference type="ARBA" id="ARBA00012544"/>
    </source>
</evidence>
<dbReference type="EMBL" id="BTRK01000001">
    <property type="protein sequence ID" value="GMR33289.1"/>
    <property type="molecule type" value="Genomic_DNA"/>
</dbReference>
<feature type="non-terminal residue" evidence="7">
    <location>
        <position position="75"/>
    </location>
</feature>
<keyword evidence="4" id="KW-0808">Transferase</keyword>